<gene>
    <name evidence="2" type="ORF">MNB_ARC-1_586</name>
</gene>
<reference evidence="2" key="1">
    <citation type="submission" date="2018-10" db="EMBL/GenBank/DDBJ databases">
        <authorList>
            <person name="Aoki K."/>
        </authorList>
    </citation>
    <scope>NUCLEOTIDE SEQUENCE</scope>
</reference>
<accession>A0A3B1E461</accession>
<protein>
    <submittedName>
        <fullName evidence="2">Thioredoxin</fullName>
    </submittedName>
</protein>
<evidence type="ECO:0000259" key="1">
    <source>
        <dbReference type="PROSITE" id="PS51352"/>
    </source>
</evidence>
<dbReference type="InterPro" id="IPR036249">
    <property type="entry name" value="Thioredoxin-like_sf"/>
</dbReference>
<name>A0A3B1E461_9ZZZZ</name>
<dbReference type="EMBL" id="UOYO01000004">
    <property type="protein sequence ID" value="VAY86304.1"/>
    <property type="molecule type" value="Genomic_DNA"/>
</dbReference>
<dbReference type="SUPFAM" id="SSF52833">
    <property type="entry name" value="Thioredoxin-like"/>
    <property type="match status" value="1"/>
</dbReference>
<dbReference type="PROSITE" id="PS51352">
    <property type="entry name" value="THIOREDOXIN_2"/>
    <property type="match status" value="1"/>
</dbReference>
<sequence>MKKIMLVLITITTIVSASWFQTDKKELKNHENQMLKSTPFSQIQPQIGKEPMMIEFGSVSCQSCQVMGKILFKIKQKYPKSNIYFLDIYKDMPTAKSFGIRMIPTQKYLDKDGNIADTHMGIIKQDEFEKKLKNLEIIR</sequence>
<dbReference type="AlphaFoldDB" id="A0A3B1E461"/>
<evidence type="ECO:0000313" key="2">
    <source>
        <dbReference type="EMBL" id="VAY86304.1"/>
    </source>
</evidence>
<feature type="domain" description="Thioredoxin" evidence="1">
    <location>
        <begin position="24"/>
        <end position="137"/>
    </location>
</feature>
<dbReference type="Gene3D" id="3.40.30.10">
    <property type="entry name" value="Glutaredoxin"/>
    <property type="match status" value="1"/>
</dbReference>
<organism evidence="2">
    <name type="scientific">hydrothermal vent metagenome</name>
    <dbReference type="NCBI Taxonomy" id="652676"/>
    <lineage>
        <taxon>unclassified sequences</taxon>
        <taxon>metagenomes</taxon>
        <taxon>ecological metagenomes</taxon>
    </lineage>
</organism>
<dbReference type="InterPro" id="IPR013766">
    <property type="entry name" value="Thioredoxin_domain"/>
</dbReference>
<dbReference type="CDD" id="cd02947">
    <property type="entry name" value="TRX_family"/>
    <property type="match status" value="1"/>
</dbReference>
<proteinExistence type="predicted"/>
<dbReference type="Pfam" id="PF00085">
    <property type="entry name" value="Thioredoxin"/>
    <property type="match status" value="1"/>
</dbReference>